<evidence type="ECO:0000313" key="8">
    <source>
        <dbReference type="EMBL" id="EEZ97393.1"/>
    </source>
</evidence>
<dbReference type="HOGENOM" id="CLU_1016795_0_0_1"/>
<evidence type="ECO:0000256" key="6">
    <source>
        <dbReference type="SAM" id="MobiDB-lite"/>
    </source>
</evidence>
<accession>D6X3N0</accession>
<organism evidence="8 9">
    <name type="scientific">Tribolium castaneum</name>
    <name type="common">Red flour beetle</name>
    <dbReference type="NCBI Taxonomy" id="7070"/>
    <lineage>
        <taxon>Eukaryota</taxon>
        <taxon>Metazoa</taxon>
        <taxon>Ecdysozoa</taxon>
        <taxon>Arthropoda</taxon>
        <taxon>Hexapoda</taxon>
        <taxon>Insecta</taxon>
        <taxon>Pterygota</taxon>
        <taxon>Neoptera</taxon>
        <taxon>Endopterygota</taxon>
        <taxon>Coleoptera</taxon>
        <taxon>Polyphaga</taxon>
        <taxon>Cucujiformia</taxon>
        <taxon>Tenebrionidae</taxon>
        <taxon>Tenebrionidae incertae sedis</taxon>
        <taxon>Tribolium</taxon>
    </lineage>
</organism>
<proteinExistence type="predicted"/>
<dbReference type="OMA" id="CKVESHD"/>
<feature type="compositionally biased region" description="Pro residues" evidence="6">
    <location>
        <begin position="146"/>
        <end position="202"/>
    </location>
</feature>
<evidence type="ECO:0000256" key="3">
    <source>
        <dbReference type="ARBA" id="ARBA00023015"/>
    </source>
</evidence>
<evidence type="ECO:0000256" key="1">
    <source>
        <dbReference type="ARBA" id="ARBA00011764"/>
    </source>
</evidence>
<evidence type="ECO:0000256" key="4">
    <source>
        <dbReference type="ARBA" id="ARBA00023163"/>
    </source>
</evidence>
<comment type="subunit">
    <text evidence="1">Self-associates forming complexes of several hundred monomers.</text>
</comment>
<dbReference type="eggNOG" id="ENOG502SEZZ">
    <property type="taxonomic scope" value="Eukaryota"/>
</dbReference>
<dbReference type="AlphaFoldDB" id="D6X3N0"/>
<feature type="region of interest" description="Disordered" evidence="6">
    <location>
        <begin position="142"/>
        <end position="214"/>
    </location>
</feature>
<reference evidence="8 9" key="1">
    <citation type="journal article" date="2008" name="Nature">
        <title>The genome of the model beetle and pest Tribolium castaneum.</title>
        <authorList>
            <consortium name="Tribolium Genome Sequencing Consortium"/>
            <person name="Richards S."/>
            <person name="Gibbs R.A."/>
            <person name="Weinstock G.M."/>
            <person name="Brown S.J."/>
            <person name="Denell R."/>
            <person name="Beeman R.W."/>
            <person name="Gibbs R."/>
            <person name="Beeman R.W."/>
            <person name="Brown S.J."/>
            <person name="Bucher G."/>
            <person name="Friedrich M."/>
            <person name="Grimmelikhuijzen C.J."/>
            <person name="Klingler M."/>
            <person name="Lorenzen M."/>
            <person name="Richards S."/>
            <person name="Roth S."/>
            <person name="Schroder R."/>
            <person name="Tautz D."/>
            <person name="Zdobnov E.M."/>
            <person name="Muzny D."/>
            <person name="Gibbs R.A."/>
            <person name="Weinstock G.M."/>
            <person name="Attaway T."/>
            <person name="Bell S."/>
            <person name="Buhay C.J."/>
            <person name="Chandrabose M.N."/>
            <person name="Chavez D."/>
            <person name="Clerk-Blankenburg K.P."/>
            <person name="Cree A."/>
            <person name="Dao M."/>
            <person name="Davis C."/>
            <person name="Chacko J."/>
            <person name="Dinh H."/>
            <person name="Dugan-Rocha S."/>
            <person name="Fowler G."/>
            <person name="Garner T.T."/>
            <person name="Garnes J."/>
            <person name="Gnirke A."/>
            <person name="Hawes A."/>
            <person name="Hernandez J."/>
            <person name="Hines S."/>
            <person name="Holder M."/>
            <person name="Hume J."/>
            <person name="Jhangiani S.N."/>
            <person name="Joshi V."/>
            <person name="Khan Z.M."/>
            <person name="Jackson L."/>
            <person name="Kovar C."/>
            <person name="Kowis A."/>
            <person name="Lee S."/>
            <person name="Lewis L.R."/>
            <person name="Margolis J."/>
            <person name="Morgan M."/>
            <person name="Nazareth L.V."/>
            <person name="Nguyen N."/>
            <person name="Okwuonu G."/>
            <person name="Parker D."/>
            <person name="Richards S."/>
            <person name="Ruiz S.J."/>
            <person name="Santibanez J."/>
            <person name="Savard J."/>
            <person name="Scherer S.E."/>
            <person name="Schneider B."/>
            <person name="Sodergren E."/>
            <person name="Tautz D."/>
            <person name="Vattahil S."/>
            <person name="Villasana D."/>
            <person name="White C.S."/>
            <person name="Wright R."/>
            <person name="Park Y."/>
            <person name="Beeman R.W."/>
            <person name="Lord J."/>
            <person name="Oppert B."/>
            <person name="Lorenzen M."/>
            <person name="Brown S."/>
            <person name="Wang L."/>
            <person name="Savard J."/>
            <person name="Tautz D."/>
            <person name="Richards S."/>
            <person name="Weinstock G."/>
            <person name="Gibbs R.A."/>
            <person name="Liu Y."/>
            <person name="Worley K."/>
            <person name="Weinstock G."/>
            <person name="Elsik C.G."/>
            <person name="Reese J.T."/>
            <person name="Elhaik E."/>
            <person name="Landan G."/>
            <person name="Graur D."/>
            <person name="Arensburger P."/>
            <person name="Atkinson P."/>
            <person name="Beeman R.W."/>
            <person name="Beidler J."/>
            <person name="Brown S.J."/>
            <person name="Demuth J.P."/>
            <person name="Drury D.W."/>
            <person name="Du Y.Z."/>
            <person name="Fujiwara H."/>
            <person name="Lorenzen M."/>
            <person name="Maselli V."/>
            <person name="Osanai M."/>
            <person name="Park Y."/>
            <person name="Robertson H.M."/>
            <person name="Tu Z."/>
            <person name="Wang J.J."/>
            <person name="Wang S."/>
            <person name="Richards S."/>
            <person name="Song H."/>
            <person name="Zhang L."/>
            <person name="Sodergren E."/>
            <person name="Werner D."/>
            <person name="Stanke M."/>
            <person name="Morgenstern B."/>
            <person name="Solovyev V."/>
            <person name="Kosarev P."/>
            <person name="Brown G."/>
            <person name="Chen H.C."/>
            <person name="Ermolaeva O."/>
            <person name="Hlavina W."/>
            <person name="Kapustin Y."/>
            <person name="Kiryutin B."/>
            <person name="Kitts P."/>
            <person name="Maglott D."/>
            <person name="Pruitt K."/>
            <person name="Sapojnikov V."/>
            <person name="Souvorov A."/>
            <person name="Mackey A.J."/>
            <person name="Waterhouse R.M."/>
            <person name="Wyder S."/>
            <person name="Zdobnov E.M."/>
            <person name="Zdobnov E.M."/>
            <person name="Wyder S."/>
            <person name="Kriventseva E.V."/>
            <person name="Kadowaki T."/>
            <person name="Bork P."/>
            <person name="Aranda M."/>
            <person name="Bao R."/>
            <person name="Beermann A."/>
            <person name="Berns N."/>
            <person name="Bolognesi R."/>
            <person name="Bonneton F."/>
            <person name="Bopp D."/>
            <person name="Brown S.J."/>
            <person name="Bucher G."/>
            <person name="Butts T."/>
            <person name="Chaumot A."/>
            <person name="Denell R.E."/>
            <person name="Ferrier D.E."/>
            <person name="Friedrich M."/>
            <person name="Gordon C.M."/>
            <person name="Jindra M."/>
            <person name="Klingler M."/>
            <person name="Lan Q."/>
            <person name="Lattorff H.M."/>
            <person name="Laudet V."/>
            <person name="von Levetsow C."/>
            <person name="Liu Z."/>
            <person name="Lutz R."/>
            <person name="Lynch J.A."/>
            <person name="da Fonseca R.N."/>
            <person name="Posnien N."/>
            <person name="Reuter R."/>
            <person name="Roth S."/>
            <person name="Savard J."/>
            <person name="Schinko J.B."/>
            <person name="Schmitt C."/>
            <person name="Schoppmeier M."/>
            <person name="Schroder R."/>
            <person name="Shippy T.D."/>
            <person name="Simonnet F."/>
            <person name="Marques-Souza H."/>
            <person name="Tautz D."/>
            <person name="Tomoyasu Y."/>
            <person name="Trauner J."/>
            <person name="Van der Zee M."/>
            <person name="Vervoort M."/>
            <person name="Wittkopp N."/>
            <person name="Wimmer E.A."/>
            <person name="Yang X."/>
            <person name="Jones A.K."/>
            <person name="Sattelle D.B."/>
            <person name="Ebert P.R."/>
            <person name="Nelson D."/>
            <person name="Scott J.G."/>
            <person name="Beeman R.W."/>
            <person name="Muthukrishnan S."/>
            <person name="Kramer K.J."/>
            <person name="Arakane Y."/>
            <person name="Beeman R.W."/>
            <person name="Zhu Q."/>
            <person name="Hogenkamp D."/>
            <person name="Dixit R."/>
            <person name="Oppert B."/>
            <person name="Jiang H."/>
            <person name="Zou Z."/>
            <person name="Marshall J."/>
            <person name="Elpidina E."/>
            <person name="Vinokurov K."/>
            <person name="Oppert C."/>
            <person name="Zou Z."/>
            <person name="Evans J."/>
            <person name="Lu Z."/>
            <person name="Zhao P."/>
            <person name="Sumathipala N."/>
            <person name="Altincicek B."/>
            <person name="Vilcinskas A."/>
            <person name="Williams M."/>
            <person name="Hultmark D."/>
            <person name="Hetru C."/>
            <person name="Jiang H."/>
            <person name="Grimmelikhuijzen C.J."/>
            <person name="Hauser F."/>
            <person name="Cazzamali G."/>
            <person name="Williamson M."/>
            <person name="Park Y."/>
            <person name="Li B."/>
            <person name="Tanaka Y."/>
            <person name="Predel R."/>
            <person name="Neupert S."/>
            <person name="Schachtner J."/>
            <person name="Verleyen P."/>
            <person name="Raible F."/>
            <person name="Bork P."/>
            <person name="Friedrich M."/>
            <person name="Walden K.K."/>
            <person name="Robertson H.M."/>
            <person name="Angeli S."/>
            <person name="Foret S."/>
            <person name="Bucher G."/>
            <person name="Schuetz S."/>
            <person name="Maleszka R."/>
            <person name="Wimmer E.A."/>
            <person name="Beeman R.W."/>
            <person name="Lorenzen M."/>
            <person name="Tomoyasu Y."/>
            <person name="Miller S.C."/>
            <person name="Grossmann D."/>
            <person name="Bucher G."/>
        </authorList>
    </citation>
    <scope>NUCLEOTIDE SEQUENCE [LARGE SCALE GENOMIC DNA]</scope>
    <source>
        <strain evidence="8 9">Georgia GA2</strain>
    </source>
</reference>
<dbReference type="PRINTS" id="PR01217">
    <property type="entry name" value="PRICHEXTENSN"/>
</dbReference>
<comment type="function">
    <text evidence="5">Involved in transvection phenomena (= synapsis-dependent gene expression), where the synaptic pairing of chromosomes carrying genes with which zeste interacts influences the expression of these genes. Zeste binds to DNA and stimulates transcription from a nearby promoter.</text>
</comment>
<dbReference type="GO" id="GO:0005634">
    <property type="term" value="C:nucleus"/>
    <property type="evidence" value="ECO:0000318"/>
    <property type="project" value="GO_Central"/>
</dbReference>
<evidence type="ECO:0000259" key="7">
    <source>
        <dbReference type="Pfam" id="PF13873"/>
    </source>
</evidence>
<protein>
    <recommendedName>
        <fullName evidence="2">Regulatory protein zeste</fullName>
    </recommendedName>
</protein>
<keyword evidence="3" id="KW-0805">Transcription regulation</keyword>
<evidence type="ECO:0000256" key="2">
    <source>
        <dbReference type="ARBA" id="ARBA00016807"/>
    </source>
</evidence>
<name>D6X3N0_TRICA</name>
<sequence length="274" mass="30680">MENQATIKKGRRAKNFTPTEVEILIVEVENRRNILFGPLKGPSLTQYHRDRAWDQVLSHVNSVAPCVRSVGELKKKFKDLKSRTKSRANALLRESRKTGGGENDAAPLNAFEEKMLTFVGKESVEGIRGGIDTFAFCKVESHDPVPPRPVSPPPRTLSPPQYPLTPSPRHLTPPPRLPTPPPRLPTPPPRLPTPPPPLPAETPAPQVQKKKFTKKSALDEIKKTSALQAETNVLLGQLVAEIRESRKEINMLVNLKKRELEIREEELAIKKKKI</sequence>
<dbReference type="Proteomes" id="UP000007266">
    <property type="component" value="Linkage group 10"/>
</dbReference>
<evidence type="ECO:0000313" key="9">
    <source>
        <dbReference type="Proteomes" id="UP000007266"/>
    </source>
</evidence>
<dbReference type="Pfam" id="PF13873">
    <property type="entry name" value="Myb_DNA-bind_5"/>
    <property type="match status" value="1"/>
</dbReference>
<dbReference type="PhylomeDB" id="D6X3N0"/>
<reference evidence="8 9" key="2">
    <citation type="journal article" date="2010" name="Nucleic Acids Res.">
        <title>BeetleBase in 2010: revisions to provide comprehensive genomic information for Tribolium castaneum.</title>
        <authorList>
            <person name="Kim H.S."/>
            <person name="Murphy T."/>
            <person name="Xia J."/>
            <person name="Caragea D."/>
            <person name="Park Y."/>
            <person name="Beeman R.W."/>
            <person name="Lorenzen M.D."/>
            <person name="Butcher S."/>
            <person name="Manak J.R."/>
            <person name="Brown S.J."/>
        </authorList>
    </citation>
    <scope>GENOME REANNOTATION</scope>
    <source>
        <strain evidence="8 9">Georgia GA2</strain>
    </source>
</reference>
<evidence type="ECO:0000256" key="5">
    <source>
        <dbReference type="ARBA" id="ARBA00025466"/>
    </source>
</evidence>
<dbReference type="EMBL" id="KQ971376">
    <property type="protein sequence ID" value="EEZ97393.1"/>
    <property type="molecule type" value="Genomic_DNA"/>
</dbReference>
<keyword evidence="4" id="KW-0804">Transcription</keyword>
<dbReference type="PANTHER" id="PTHR23098:SF16">
    <property type="entry name" value="REGULATORY PROTEIN ZESTE"/>
    <property type="match status" value="1"/>
</dbReference>
<gene>
    <name evidence="8" type="primary">GLEAN_11219</name>
    <name evidence="8" type="ORF">TcasGA2_TC011219</name>
</gene>
<feature type="domain" description="Myb/SANT-like DNA-binding" evidence="7">
    <location>
        <begin position="12"/>
        <end position="87"/>
    </location>
</feature>
<keyword evidence="9" id="KW-1185">Reference proteome</keyword>
<dbReference type="STRING" id="7070.D6X3N0"/>
<dbReference type="InterPro" id="IPR028002">
    <property type="entry name" value="Myb_DNA-bind_5"/>
</dbReference>
<dbReference type="PANTHER" id="PTHR23098">
    <property type="entry name" value="AGAP001331-PA-RELATED"/>
    <property type="match status" value="1"/>
</dbReference>